<proteinExistence type="predicted"/>
<keyword evidence="2" id="KW-1185">Reference proteome</keyword>
<comment type="caution">
    <text evidence="1">The sequence shown here is derived from an EMBL/GenBank/DDBJ whole genome shotgun (WGS) entry which is preliminary data.</text>
</comment>
<sequence>MTYNEELIRILAREIKELRNKCIALMKVLWQRHGVKEATWEPEEAMGKQYPNLFTGTKIPKGESCNNSFLVKSEQWFRNHKYKIKKGEKRTWIGEKIKGYSELASGHDIALQVRDKSIWLRAMILVLRISYLKLALGHGIVLPKLAQIQRLLEIESHYPPIFCYIRTLVCLSLGGKLAC</sequence>
<protein>
    <submittedName>
        <fullName evidence="1">Receptor-like protein kinase</fullName>
    </submittedName>
</protein>
<dbReference type="EMBL" id="SMMG02000011">
    <property type="protein sequence ID" value="KAA3457063.1"/>
    <property type="molecule type" value="Genomic_DNA"/>
</dbReference>
<dbReference type="OrthoDB" id="1723102at2759"/>
<reference evidence="2" key="1">
    <citation type="journal article" date="2019" name="Plant Biotechnol. J.">
        <title>Genome sequencing of the Australian wild diploid species Gossypium australe highlights disease resistance and delayed gland morphogenesis.</title>
        <authorList>
            <person name="Cai Y."/>
            <person name="Cai X."/>
            <person name="Wang Q."/>
            <person name="Wang P."/>
            <person name="Zhang Y."/>
            <person name="Cai C."/>
            <person name="Xu Y."/>
            <person name="Wang K."/>
            <person name="Zhou Z."/>
            <person name="Wang C."/>
            <person name="Geng S."/>
            <person name="Li B."/>
            <person name="Dong Q."/>
            <person name="Hou Y."/>
            <person name="Wang H."/>
            <person name="Ai P."/>
            <person name="Liu Z."/>
            <person name="Yi F."/>
            <person name="Sun M."/>
            <person name="An G."/>
            <person name="Cheng J."/>
            <person name="Zhang Y."/>
            <person name="Shi Q."/>
            <person name="Xie Y."/>
            <person name="Shi X."/>
            <person name="Chang Y."/>
            <person name="Huang F."/>
            <person name="Chen Y."/>
            <person name="Hong S."/>
            <person name="Mi L."/>
            <person name="Sun Q."/>
            <person name="Zhang L."/>
            <person name="Zhou B."/>
            <person name="Peng R."/>
            <person name="Zhang X."/>
            <person name="Liu F."/>
        </authorList>
    </citation>
    <scope>NUCLEOTIDE SEQUENCE [LARGE SCALE GENOMIC DNA]</scope>
    <source>
        <strain evidence="2">cv. PA1801</strain>
    </source>
</reference>
<dbReference type="Proteomes" id="UP000325315">
    <property type="component" value="Unassembled WGS sequence"/>
</dbReference>
<gene>
    <name evidence="1" type="ORF">EPI10_003787</name>
</gene>
<dbReference type="AlphaFoldDB" id="A0A5B6UI87"/>
<accession>A0A5B6UI87</accession>
<evidence type="ECO:0000313" key="1">
    <source>
        <dbReference type="EMBL" id="KAA3457063.1"/>
    </source>
</evidence>
<organism evidence="1 2">
    <name type="scientific">Gossypium australe</name>
    <dbReference type="NCBI Taxonomy" id="47621"/>
    <lineage>
        <taxon>Eukaryota</taxon>
        <taxon>Viridiplantae</taxon>
        <taxon>Streptophyta</taxon>
        <taxon>Embryophyta</taxon>
        <taxon>Tracheophyta</taxon>
        <taxon>Spermatophyta</taxon>
        <taxon>Magnoliopsida</taxon>
        <taxon>eudicotyledons</taxon>
        <taxon>Gunneridae</taxon>
        <taxon>Pentapetalae</taxon>
        <taxon>rosids</taxon>
        <taxon>malvids</taxon>
        <taxon>Malvales</taxon>
        <taxon>Malvaceae</taxon>
        <taxon>Malvoideae</taxon>
        <taxon>Gossypium</taxon>
    </lineage>
</organism>
<name>A0A5B6UI87_9ROSI</name>
<dbReference type="GO" id="GO:0016301">
    <property type="term" value="F:kinase activity"/>
    <property type="evidence" value="ECO:0007669"/>
    <property type="project" value="UniProtKB-KW"/>
</dbReference>
<keyword evidence="1" id="KW-0675">Receptor</keyword>
<keyword evidence="1" id="KW-0418">Kinase</keyword>
<evidence type="ECO:0000313" key="2">
    <source>
        <dbReference type="Proteomes" id="UP000325315"/>
    </source>
</evidence>
<keyword evidence="1" id="KW-0808">Transferase</keyword>